<dbReference type="PROSITE" id="PS50949">
    <property type="entry name" value="HTH_GNTR"/>
    <property type="match status" value="1"/>
</dbReference>
<dbReference type="InterPro" id="IPR036390">
    <property type="entry name" value="WH_DNA-bd_sf"/>
</dbReference>
<dbReference type="Pfam" id="PF00392">
    <property type="entry name" value="GntR"/>
    <property type="match status" value="1"/>
</dbReference>
<dbReference type="SMART" id="SM00345">
    <property type="entry name" value="HTH_GNTR"/>
    <property type="match status" value="1"/>
</dbReference>
<evidence type="ECO:0000256" key="2">
    <source>
        <dbReference type="ARBA" id="ARBA00022576"/>
    </source>
</evidence>
<dbReference type="GO" id="GO:0008483">
    <property type="term" value="F:transaminase activity"/>
    <property type="evidence" value="ECO:0007669"/>
    <property type="project" value="UniProtKB-KW"/>
</dbReference>
<protein>
    <submittedName>
        <fullName evidence="8">GntR family transcriptional regulator</fullName>
    </submittedName>
</protein>
<keyword evidence="3" id="KW-0663">Pyridoxal phosphate</keyword>
<evidence type="ECO:0000256" key="5">
    <source>
        <dbReference type="ARBA" id="ARBA00023125"/>
    </source>
</evidence>
<evidence type="ECO:0000256" key="1">
    <source>
        <dbReference type="ARBA" id="ARBA00001933"/>
    </source>
</evidence>
<dbReference type="GO" id="GO:0003700">
    <property type="term" value="F:DNA-binding transcription factor activity"/>
    <property type="evidence" value="ECO:0007669"/>
    <property type="project" value="InterPro"/>
</dbReference>
<organism evidence="8 9">
    <name type="scientific">Staphylococcus aureus</name>
    <dbReference type="NCBI Taxonomy" id="1280"/>
    <lineage>
        <taxon>Bacteria</taxon>
        <taxon>Bacillati</taxon>
        <taxon>Bacillota</taxon>
        <taxon>Bacilli</taxon>
        <taxon>Bacillales</taxon>
        <taxon>Staphylococcaceae</taxon>
        <taxon>Staphylococcus</taxon>
    </lineage>
</organism>
<proteinExistence type="predicted"/>
<dbReference type="InterPro" id="IPR036388">
    <property type="entry name" value="WH-like_DNA-bd_sf"/>
</dbReference>
<comment type="cofactor">
    <cofactor evidence="1">
        <name>pyridoxal 5'-phosphate</name>
        <dbReference type="ChEBI" id="CHEBI:597326"/>
    </cofactor>
</comment>
<evidence type="ECO:0000313" key="8">
    <source>
        <dbReference type="EMBL" id="KIU01618.1"/>
    </source>
</evidence>
<keyword evidence="2" id="KW-0032">Aminotransferase</keyword>
<keyword evidence="4" id="KW-0805">Transcription regulation</keyword>
<dbReference type="InterPro" id="IPR051446">
    <property type="entry name" value="HTH_trans_reg/aminotransferase"/>
</dbReference>
<keyword evidence="5" id="KW-0238">DNA-binding</keyword>
<dbReference type="InterPro" id="IPR000524">
    <property type="entry name" value="Tscrpt_reg_HTH_GntR"/>
</dbReference>
<dbReference type="GO" id="GO:0003677">
    <property type="term" value="F:DNA binding"/>
    <property type="evidence" value="ECO:0007669"/>
    <property type="project" value="UniProtKB-KW"/>
</dbReference>
<evidence type="ECO:0000256" key="3">
    <source>
        <dbReference type="ARBA" id="ARBA00022898"/>
    </source>
</evidence>
<accession>A0AA40JQ69</accession>
<dbReference type="PANTHER" id="PTHR46577:SF2">
    <property type="entry name" value="TRANSCRIPTIONAL REGULATORY PROTEIN"/>
    <property type="match status" value="1"/>
</dbReference>
<dbReference type="RefSeq" id="WP_200888693.1">
    <property type="nucleotide sequence ID" value="NZ_JXIG01000159.1"/>
</dbReference>
<feature type="non-terminal residue" evidence="8">
    <location>
        <position position="1"/>
    </location>
</feature>
<reference evidence="8 9" key="1">
    <citation type="submission" date="2015-01" db="EMBL/GenBank/DDBJ databases">
        <title>Characterization of Swiss Staphylococcus aureus strains involved in food poisoning.</title>
        <authorList>
            <person name="Crovadore J."/>
            <person name="Chablais R."/>
            <person name="Tonacini J."/>
            <person name="Schnyder B."/>
            <person name="Lefort F."/>
        </authorList>
    </citation>
    <scope>NUCLEOTIDE SEQUENCE [LARGE SCALE GENOMIC DNA]</scope>
    <source>
        <strain evidence="8 9">SA-120</strain>
    </source>
</reference>
<dbReference type="Gene3D" id="1.10.10.10">
    <property type="entry name" value="Winged helix-like DNA-binding domain superfamily/Winged helix DNA-binding domain"/>
    <property type="match status" value="1"/>
</dbReference>
<evidence type="ECO:0000259" key="7">
    <source>
        <dbReference type="PROSITE" id="PS50949"/>
    </source>
</evidence>
<gene>
    <name evidence="8" type="ORF">QU38_00710</name>
</gene>
<feature type="non-terminal residue" evidence="8">
    <location>
        <position position="134"/>
    </location>
</feature>
<evidence type="ECO:0000256" key="6">
    <source>
        <dbReference type="ARBA" id="ARBA00023163"/>
    </source>
</evidence>
<dbReference type="Proteomes" id="UP000032274">
    <property type="component" value="Unassembled WGS sequence"/>
</dbReference>
<dbReference type="CDD" id="cd07377">
    <property type="entry name" value="WHTH_GntR"/>
    <property type="match status" value="1"/>
</dbReference>
<keyword evidence="2" id="KW-0808">Transferase</keyword>
<evidence type="ECO:0000313" key="9">
    <source>
        <dbReference type="Proteomes" id="UP000032274"/>
    </source>
</evidence>
<dbReference type="AlphaFoldDB" id="A0AA40JQ69"/>
<keyword evidence="6" id="KW-0804">Transcription</keyword>
<comment type="caution">
    <text evidence="8">The sequence shown here is derived from an EMBL/GenBank/DDBJ whole genome shotgun (WGS) entry which is preliminary data.</text>
</comment>
<feature type="domain" description="HTH gntR-type" evidence="7">
    <location>
        <begin position="1"/>
        <end position="69"/>
    </location>
</feature>
<dbReference type="EMBL" id="JXIG01000159">
    <property type="protein sequence ID" value="KIU01618.1"/>
    <property type="molecule type" value="Genomic_DNA"/>
</dbReference>
<sequence length="134" mass="14368">GTRTEELMDAIRGRIAGRALATGDRLPSVRAFAETMGVSPSTVVEAYDRLAAEGVIKARRGSGFYVTGTNMPPLSVGEIGPRRDRAVDPFWVSRQSLDADGTMAMPGCGWLPADWMPNAAFRRGLRSLARADAS</sequence>
<evidence type="ECO:0000256" key="4">
    <source>
        <dbReference type="ARBA" id="ARBA00023015"/>
    </source>
</evidence>
<name>A0AA40JQ69_STAAU</name>
<dbReference type="SUPFAM" id="SSF46785">
    <property type="entry name" value="Winged helix' DNA-binding domain"/>
    <property type="match status" value="1"/>
</dbReference>
<dbReference type="PANTHER" id="PTHR46577">
    <property type="entry name" value="HTH-TYPE TRANSCRIPTIONAL REGULATORY PROTEIN GABR"/>
    <property type="match status" value="1"/>
</dbReference>